<dbReference type="AlphaFoldDB" id="A0A068RVU2"/>
<feature type="chain" id="PRO_5001652799" description="Choice-of-anchor A domain-containing protein" evidence="2">
    <location>
        <begin position="20"/>
        <end position="491"/>
    </location>
</feature>
<feature type="compositionally biased region" description="Basic residues" evidence="1">
    <location>
        <begin position="458"/>
        <end position="479"/>
    </location>
</feature>
<evidence type="ECO:0000313" key="4">
    <source>
        <dbReference type="EMBL" id="CDH53845.1"/>
    </source>
</evidence>
<evidence type="ECO:0000256" key="1">
    <source>
        <dbReference type="SAM" id="MobiDB-lite"/>
    </source>
</evidence>
<dbReference type="Proteomes" id="UP000027586">
    <property type="component" value="Unassembled WGS sequence"/>
</dbReference>
<feature type="domain" description="Choice-of-anchor A" evidence="3">
    <location>
        <begin position="85"/>
        <end position="367"/>
    </location>
</feature>
<feature type="signal peptide" evidence="2">
    <location>
        <begin position="1"/>
        <end position="19"/>
    </location>
</feature>
<gene>
    <name evidence="4" type="ORF">LCOR_05155.1</name>
</gene>
<name>A0A068RVU2_9FUNG</name>
<evidence type="ECO:0000313" key="5">
    <source>
        <dbReference type="Proteomes" id="UP000027586"/>
    </source>
</evidence>
<feature type="compositionally biased region" description="Polar residues" evidence="1">
    <location>
        <begin position="392"/>
        <end position="443"/>
    </location>
</feature>
<feature type="compositionally biased region" description="Basic and acidic residues" evidence="1">
    <location>
        <begin position="480"/>
        <end position="491"/>
    </location>
</feature>
<dbReference type="Pfam" id="PF20597">
    <property type="entry name" value="pAdhesive_15"/>
    <property type="match status" value="1"/>
</dbReference>
<keyword evidence="2" id="KW-0732">Signal</keyword>
<comment type="caution">
    <text evidence="4">The sequence shown here is derived from an EMBL/GenBank/DDBJ whole genome shotgun (WGS) entry which is preliminary data.</text>
</comment>
<evidence type="ECO:0000256" key="2">
    <source>
        <dbReference type="SAM" id="SignalP"/>
    </source>
</evidence>
<dbReference type="EMBL" id="CBTN010000020">
    <property type="protein sequence ID" value="CDH53845.1"/>
    <property type="molecule type" value="Genomic_DNA"/>
</dbReference>
<dbReference type="VEuPathDB" id="FungiDB:LCOR_05155.1"/>
<reference evidence="4" key="1">
    <citation type="submission" date="2013-08" db="EMBL/GenBank/DDBJ databases">
        <title>Gene expansion shapes genome architecture in the human pathogen Lichtheimia corymbifera: an evolutionary genomics analysis in the ancient terrestrial Mucorales (Mucoromycotina).</title>
        <authorList>
            <person name="Schwartze V.U."/>
            <person name="Winter S."/>
            <person name="Shelest E."/>
            <person name="Marcet-Houben M."/>
            <person name="Horn F."/>
            <person name="Wehner S."/>
            <person name="Hoffmann K."/>
            <person name="Riege K."/>
            <person name="Sammeth M."/>
            <person name="Nowrousian M."/>
            <person name="Valiante V."/>
            <person name="Linde J."/>
            <person name="Jacobsen I.D."/>
            <person name="Marz M."/>
            <person name="Brakhage A.A."/>
            <person name="Gabaldon T."/>
            <person name="Bocker S."/>
            <person name="Voigt K."/>
        </authorList>
    </citation>
    <scope>NUCLEOTIDE SEQUENCE [LARGE SCALE GENOMIC DNA]</scope>
    <source>
        <strain evidence="4">FSU 9682</strain>
    </source>
</reference>
<dbReference type="STRING" id="1263082.A0A068RVU2"/>
<dbReference type="NCBIfam" id="TIGR04215">
    <property type="entry name" value="choice_anch_A"/>
    <property type="match status" value="1"/>
</dbReference>
<evidence type="ECO:0000259" key="3">
    <source>
        <dbReference type="Pfam" id="PF20597"/>
    </source>
</evidence>
<dbReference type="OrthoDB" id="2280597at2759"/>
<keyword evidence="5" id="KW-1185">Reference proteome</keyword>
<organism evidence="4 5">
    <name type="scientific">Lichtheimia corymbifera JMRC:FSU:9682</name>
    <dbReference type="NCBI Taxonomy" id="1263082"/>
    <lineage>
        <taxon>Eukaryota</taxon>
        <taxon>Fungi</taxon>
        <taxon>Fungi incertae sedis</taxon>
        <taxon>Mucoromycota</taxon>
        <taxon>Mucoromycotina</taxon>
        <taxon>Mucoromycetes</taxon>
        <taxon>Mucorales</taxon>
        <taxon>Lichtheimiaceae</taxon>
        <taxon>Lichtheimia</taxon>
    </lineage>
</organism>
<proteinExistence type="predicted"/>
<protein>
    <recommendedName>
        <fullName evidence="3">Choice-of-anchor A domain-containing protein</fullName>
    </recommendedName>
</protein>
<sequence>MKFLGISIYAAALLAYTQGLPGNRWHHHKDRYEEDVEEIHYQVVTETPPPINETITEVPTSGVALVADDGESCPAIGDSLLGEEIRHFTGIFFGDFTTGGTGQDILGPLAVGGNFHAPNYIVNANHDINCAADETSSFGSVGLVVGGDSTTSNTHLRGDNLIAGNGDAGQYDQQLAGCRVYTDEGTGHFDFPQSIQEANDLSQQLASLPANRVLDPGGVVTALAGGDNGGIHVFQLNTCGTVYCGSSTPDEIFFGNGNWNGPSGDVPAYTDTVIFNVPVTTGSTITLSSNAPTFGFNNCKTVYNFYPVDENGDFYPDGDFTIERKTGSQFEGLVLAPRAHIRDGNTGNFAGTVIGLDYNWLDQSAGVEIHDWAAAGCPNFNGCLPKGKVPTPTDSATEPTATNTDSVTEPTATNTDSVTEPTATNTDSVTEPTATNTEPSEPTGTLYIVAEEKEWGHYKGKGKGKKQGHKGSKDHKKHGWKEGHKHEDKKW</sequence>
<accession>A0A068RVU2</accession>
<feature type="region of interest" description="Disordered" evidence="1">
    <location>
        <begin position="390"/>
        <end position="491"/>
    </location>
</feature>
<dbReference type="InterPro" id="IPR026588">
    <property type="entry name" value="Choice_anch_A"/>
</dbReference>